<dbReference type="GO" id="GO:0043048">
    <property type="term" value="P:dolichyl monophosphate biosynthetic process"/>
    <property type="evidence" value="ECO:0007669"/>
    <property type="project" value="TreeGrafter"/>
</dbReference>
<evidence type="ECO:0000256" key="1">
    <source>
        <dbReference type="ARBA" id="ARBA00004477"/>
    </source>
</evidence>
<evidence type="ECO:0000256" key="5">
    <source>
        <dbReference type="ARBA" id="ARBA00022692"/>
    </source>
</evidence>
<dbReference type="EC" id="2.7.1.108" evidence="3"/>
<feature type="transmembrane region" description="Helical" evidence="10">
    <location>
        <begin position="297"/>
        <end position="315"/>
    </location>
</feature>
<evidence type="ECO:0000256" key="7">
    <source>
        <dbReference type="ARBA" id="ARBA00022824"/>
    </source>
</evidence>
<feature type="transmembrane region" description="Helical" evidence="10">
    <location>
        <begin position="265"/>
        <end position="285"/>
    </location>
</feature>
<feature type="transmembrane region" description="Helical" evidence="10">
    <location>
        <begin position="170"/>
        <end position="188"/>
    </location>
</feature>
<comment type="subcellular location">
    <subcellularLocation>
        <location evidence="1">Endoplasmic reticulum membrane</location>
        <topology evidence="1">Multi-pass membrane protein</topology>
    </subcellularLocation>
</comment>
<comment type="similarity">
    <text evidence="2">Belongs to the polyprenol kinase family.</text>
</comment>
<feature type="transmembrane region" description="Helical" evidence="10">
    <location>
        <begin position="321"/>
        <end position="342"/>
    </location>
</feature>
<keyword evidence="4" id="KW-0808">Transferase</keyword>
<sequence>MDAILEAFVLVFASLWALWANTTISTLWPLQFALQSLTFTAYISQQTPNFLSKTKNSDNSGLMAGLLLLPLALTTRLLIHEDPCFLVYANSSVYIGLSFLLQGCLQDGILILMFLFMSPYKGTARSLCDTADEPFIDITALLPLAARIVFTHVRAFGIENLPGSFSMGEGILMAQGLTLFIIDLFLLVSARISTGLPLLEVVAARDDVVRVSELAVAGGLLIAWSLHQRESRSLLVFLVGVLLLLFRMLLSTWNPIAWLVSFLDSFRIGLCVFWMLMLAICLPLFQRIAVKMRQIIARKLFHALVVVMFFPAMMYDRDFLGLSYSIAITGFILAECVRVSSIEQLGAKQILEFMSVFVDHREAGRIVFTHTYLLLGCALPLWLSYPSGKFFLPPFAGILALGIGDAMGAVIGSLYGYPRAWINSKSLEGSSAVFISILLASIGVLSLQAIPTSAQILRVSLASILTSIFEASSTQIDNLTLPLLLFTLFNLASIH</sequence>
<gene>
    <name evidence="11" type="primary">AlNc14C43G3596</name>
    <name evidence="11" type="ORF">ALNC14_041650</name>
</gene>
<dbReference type="PANTHER" id="PTHR13205:SF15">
    <property type="entry name" value="DOLICHOL KINASE"/>
    <property type="match status" value="1"/>
</dbReference>
<reference evidence="11" key="1">
    <citation type="journal article" date="2011" name="PLoS Biol.">
        <title>Gene gain and loss during evolution of obligate parasitism in the white rust pathogen of Arabidopsis thaliana.</title>
        <authorList>
            <person name="Kemen E."/>
            <person name="Gardiner A."/>
            <person name="Schultz-Larsen T."/>
            <person name="Kemen A.C."/>
            <person name="Balmuth A.L."/>
            <person name="Robert-Seilaniantz A."/>
            <person name="Bailey K."/>
            <person name="Holub E."/>
            <person name="Studholme D.J."/>
            <person name="Maclean D."/>
            <person name="Jones J.D."/>
        </authorList>
    </citation>
    <scope>NUCLEOTIDE SEQUENCE</scope>
</reference>
<dbReference type="EMBL" id="FR824088">
    <property type="protein sequence ID" value="CCA18022.1"/>
    <property type="molecule type" value="Genomic_DNA"/>
</dbReference>
<dbReference type="AlphaFoldDB" id="F0WA52"/>
<keyword evidence="7" id="KW-0256">Endoplasmic reticulum</keyword>
<evidence type="ECO:0000256" key="4">
    <source>
        <dbReference type="ARBA" id="ARBA00022679"/>
    </source>
</evidence>
<evidence type="ECO:0000313" key="11">
    <source>
        <dbReference type="EMBL" id="CCA18022.1"/>
    </source>
</evidence>
<feature type="transmembrane region" description="Helical" evidence="10">
    <location>
        <begin position="234"/>
        <end position="253"/>
    </location>
</feature>
<evidence type="ECO:0000256" key="9">
    <source>
        <dbReference type="ARBA" id="ARBA00023136"/>
    </source>
</evidence>
<feature type="transmembrane region" description="Helical" evidence="10">
    <location>
        <begin position="363"/>
        <end position="383"/>
    </location>
</feature>
<name>F0WA52_9STRA</name>
<proteinExistence type="inferred from homology"/>
<accession>F0WA52</accession>
<evidence type="ECO:0000256" key="3">
    <source>
        <dbReference type="ARBA" id="ARBA00012132"/>
    </source>
</evidence>
<dbReference type="HOGENOM" id="CLU_027611_2_0_1"/>
<feature type="transmembrane region" description="Helical" evidence="10">
    <location>
        <begin position="91"/>
        <end position="118"/>
    </location>
</feature>
<protein>
    <recommendedName>
        <fullName evidence="3">dolichol kinase</fullName>
        <ecNumber evidence="3">2.7.1.108</ecNumber>
    </recommendedName>
</protein>
<keyword evidence="5 10" id="KW-0812">Transmembrane</keyword>
<keyword evidence="8 10" id="KW-1133">Transmembrane helix</keyword>
<dbReference type="GO" id="GO:0005789">
    <property type="term" value="C:endoplasmic reticulum membrane"/>
    <property type="evidence" value="ECO:0007669"/>
    <property type="project" value="UniProtKB-SubCell"/>
</dbReference>
<dbReference type="InterPro" id="IPR032974">
    <property type="entry name" value="Polypren_kinase"/>
</dbReference>
<organism evidence="11">
    <name type="scientific">Albugo laibachii Nc14</name>
    <dbReference type="NCBI Taxonomy" id="890382"/>
    <lineage>
        <taxon>Eukaryota</taxon>
        <taxon>Sar</taxon>
        <taxon>Stramenopiles</taxon>
        <taxon>Oomycota</taxon>
        <taxon>Peronosporomycetes</taxon>
        <taxon>Albuginales</taxon>
        <taxon>Albuginaceae</taxon>
        <taxon>Albugo</taxon>
    </lineage>
</organism>
<evidence type="ECO:0000256" key="8">
    <source>
        <dbReference type="ARBA" id="ARBA00022989"/>
    </source>
</evidence>
<evidence type="ECO:0000256" key="10">
    <source>
        <dbReference type="SAM" id="Phobius"/>
    </source>
</evidence>
<reference evidence="11" key="2">
    <citation type="submission" date="2011-02" db="EMBL/GenBank/DDBJ databases">
        <authorList>
            <person name="MacLean D."/>
        </authorList>
    </citation>
    <scope>NUCLEOTIDE SEQUENCE</scope>
</reference>
<dbReference type="GO" id="GO:0004168">
    <property type="term" value="F:dolichol kinase activity"/>
    <property type="evidence" value="ECO:0007669"/>
    <property type="project" value="UniProtKB-EC"/>
</dbReference>
<feature type="transmembrane region" description="Helical" evidence="10">
    <location>
        <begin position="395"/>
        <end position="417"/>
    </location>
</feature>
<feature type="transmembrane region" description="Helical" evidence="10">
    <location>
        <begin position="429"/>
        <end position="450"/>
    </location>
</feature>
<dbReference type="PANTHER" id="PTHR13205">
    <property type="entry name" value="TRANSMEMBRANE PROTEIN 15-RELATED"/>
    <property type="match status" value="1"/>
</dbReference>
<evidence type="ECO:0000256" key="2">
    <source>
        <dbReference type="ARBA" id="ARBA00010794"/>
    </source>
</evidence>
<evidence type="ECO:0000256" key="6">
    <source>
        <dbReference type="ARBA" id="ARBA00022777"/>
    </source>
</evidence>
<feature type="transmembrane region" description="Helical" evidence="10">
    <location>
        <begin position="60"/>
        <end position="79"/>
    </location>
</feature>
<keyword evidence="6 11" id="KW-0418">Kinase</keyword>
<keyword evidence="9 10" id="KW-0472">Membrane</keyword>